<dbReference type="Pfam" id="PF24869">
    <property type="entry name" value="DUF7734"/>
    <property type="match status" value="1"/>
</dbReference>
<evidence type="ECO:0000313" key="4">
    <source>
        <dbReference type="Proteomes" id="UP000822688"/>
    </source>
</evidence>
<evidence type="ECO:0000256" key="1">
    <source>
        <dbReference type="SAM" id="MobiDB-lite"/>
    </source>
</evidence>
<feature type="domain" description="DUF7734" evidence="2">
    <location>
        <begin position="93"/>
        <end position="182"/>
    </location>
</feature>
<dbReference type="PANTHER" id="PTHR36729:SF2">
    <property type="entry name" value="EXPRESSED PROTEIN"/>
    <property type="match status" value="1"/>
</dbReference>
<comment type="caution">
    <text evidence="3">The sequence shown here is derived from an EMBL/GenBank/DDBJ whole genome shotgun (WGS) entry which is preliminary data.</text>
</comment>
<dbReference type="PANTHER" id="PTHR36729">
    <property type="entry name" value="EXPRESSED PROTEIN"/>
    <property type="match status" value="1"/>
</dbReference>
<sequence length="187" mass="20253">MAMATSLHHCALPPPPMPGSLSPRHHRPPGLAIRNSVFPTIQARFVYSSSQTGAWKSGCRRAGSLAAATGDEPAATAEAGSLQDLQDLPFDITRLEQYTEKVKNEVLRVHAVVDGEEDQVIVFKGFSSSLMRPTAYDPAEPVLPPSATIRAIDRIRGPFNPAKVLLIKGGKGLSWQQFETLLEEKGL</sequence>
<gene>
    <name evidence="3" type="ORF">KC19_1G284900</name>
</gene>
<proteinExistence type="predicted"/>
<feature type="region of interest" description="Disordered" evidence="1">
    <location>
        <begin position="1"/>
        <end position="29"/>
    </location>
</feature>
<protein>
    <recommendedName>
        <fullName evidence="2">DUF7734 domain-containing protein</fullName>
    </recommendedName>
</protein>
<name>A0A8T0JCU2_CERPU</name>
<dbReference type="OrthoDB" id="2018366at2759"/>
<dbReference type="AlphaFoldDB" id="A0A8T0JCU2"/>
<organism evidence="3 4">
    <name type="scientific">Ceratodon purpureus</name>
    <name type="common">Fire moss</name>
    <name type="synonym">Dicranum purpureum</name>
    <dbReference type="NCBI Taxonomy" id="3225"/>
    <lineage>
        <taxon>Eukaryota</taxon>
        <taxon>Viridiplantae</taxon>
        <taxon>Streptophyta</taxon>
        <taxon>Embryophyta</taxon>
        <taxon>Bryophyta</taxon>
        <taxon>Bryophytina</taxon>
        <taxon>Bryopsida</taxon>
        <taxon>Dicranidae</taxon>
        <taxon>Pseudoditrichales</taxon>
        <taxon>Ditrichaceae</taxon>
        <taxon>Ceratodon</taxon>
    </lineage>
</organism>
<accession>A0A8T0JCU2</accession>
<reference evidence="3" key="1">
    <citation type="submission" date="2020-06" db="EMBL/GenBank/DDBJ databases">
        <title>WGS assembly of Ceratodon purpureus strain R40.</title>
        <authorList>
            <person name="Carey S.B."/>
            <person name="Jenkins J."/>
            <person name="Shu S."/>
            <person name="Lovell J.T."/>
            <person name="Sreedasyam A."/>
            <person name="Maumus F."/>
            <person name="Tiley G.P."/>
            <person name="Fernandez-Pozo N."/>
            <person name="Barry K."/>
            <person name="Chen C."/>
            <person name="Wang M."/>
            <person name="Lipzen A."/>
            <person name="Daum C."/>
            <person name="Saski C.A."/>
            <person name="Payton A.C."/>
            <person name="Mcbreen J.C."/>
            <person name="Conrad R.E."/>
            <person name="Kollar L.M."/>
            <person name="Olsson S."/>
            <person name="Huttunen S."/>
            <person name="Landis J.B."/>
            <person name="Wickett N.J."/>
            <person name="Johnson M.G."/>
            <person name="Rensing S.A."/>
            <person name="Grimwood J."/>
            <person name="Schmutz J."/>
            <person name="Mcdaniel S.F."/>
        </authorList>
    </citation>
    <scope>NUCLEOTIDE SEQUENCE</scope>
    <source>
        <strain evidence="3">R40</strain>
    </source>
</reference>
<dbReference type="EMBL" id="CM026421">
    <property type="protein sequence ID" value="KAG0592852.1"/>
    <property type="molecule type" value="Genomic_DNA"/>
</dbReference>
<keyword evidence="4" id="KW-1185">Reference proteome</keyword>
<evidence type="ECO:0000313" key="3">
    <source>
        <dbReference type="EMBL" id="KAG0592852.1"/>
    </source>
</evidence>
<dbReference type="InterPro" id="IPR056636">
    <property type="entry name" value="DUF7734"/>
</dbReference>
<dbReference type="Proteomes" id="UP000822688">
    <property type="component" value="Chromosome 1"/>
</dbReference>
<evidence type="ECO:0000259" key="2">
    <source>
        <dbReference type="Pfam" id="PF24869"/>
    </source>
</evidence>